<name>A0AAV3YQ70_9GAST</name>
<organism evidence="2 3">
    <name type="scientific">Plakobranchus ocellatus</name>
    <dbReference type="NCBI Taxonomy" id="259542"/>
    <lineage>
        <taxon>Eukaryota</taxon>
        <taxon>Metazoa</taxon>
        <taxon>Spiralia</taxon>
        <taxon>Lophotrochozoa</taxon>
        <taxon>Mollusca</taxon>
        <taxon>Gastropoda</taxon>
        <taxon>Heterobranchia</taxon>
        <taxon>Euthyneura</taxon>
        <taxon>Panpulmonata</taxon>
        <taxon>Sacoglossa</taxon>
        <taxon>Placobranchoidea</taxon>
        <taxon>Plakobranchidae</taxon>
        <taxon>Plakobranchus</taxon>
    </lineage>
</organism>
<accession>A0AAV3YQ70</accession>
<feature type="signal peptide" evidence="1">
    <location>
        <begin position="1"/>
        <end position="18"/>
    </location>
</feature>
<comment type="caution">
    <text evidence="2">The sequence shown here is derived from an EMBL/GenBank/DDBJ whole genome shotgun (WGS) entry which is preliminary data.</text>
</comment>
<keyword evidence="1" id="KW-0732">Signal</keyword>
<reference evidence="2 3" key="1">
    <citation type="journal article" date="2021" name="Elife">
        <title>Chloroplast acquisition without the gene transfer in kleptoplastic sea slugs, Plakobranchus ocellatus.</title>
        <authorList>
            <person name="Maeda T."/>
            <person name="Takahashi S."/>
            <person name="Yoshida T."/>
            <person name="Shimamura S."/>
            <person name="Takaki Y."/>
            <person name="Nagai Y."/>
            <person name="Toyoda A."/>
            <person name="Suzuki Y."/>
            <person name="Arimoto A."/>
            <person name="Ishii H."/>
            <person name="Satoh N."/>
            <person name="Nishiyama T."/>
            <person name="Hasebe M."/>
            <person name="Maruyama T."/>
            <person name="Minagawa J."/>
            <person name="Obokata J."/>
            <person name="Shigenobu S."/>
        </authorList>
    </citation>
    <scope>NUCLEOTIDE SEQUENCE [LARGE SCALE GENOMIC DNA]</scope>
</reference>
<protein>
    <submittedName>
        <fullName evidence="2">Uncharacterized protein</fullName>
    </submittedName>
</protein>
<evidence type="ECO:0000313" key="2">
    <source>
        <dbReference type="EMBL" id="GFN84594.1"/>
    </source>
</evidence>
<evidence type="ECO:0000313" key="3">
    <source>
        <dbReference type="Proteomes" id="UP000735302"/>
    </source>
</evidence>
<proteinExistence type="predicted"/>
<dbReference type="Proteomes" id="UP000735302">
    <property type="component" value="Unassembled WGS sequence"/>
</dbReference>
<sequence length="119" mass="13193">MNLLGLFVVGLNASASAGQGETFKNLEITKQRTSYSDANKLLACRPRNNGKISLTNRYLIRSDQGIRGRLELTTERSLEDLRKDVLNAVPQAHFVNQTKNHISIILHHIAQLCGIAHSS</sequence>
<keyword evidence="3" id="KW-1185">Reference proteome</keyword>
<evidence type="ECO:0000256" key="1">
    <source>
        <dbReference type="SAM" id="SignalP"/>
    </source>
</evidence>
<dbReference type="AlphaFoldDB" id="A0AAV3YQ70"/>
<feature type="chain" id="PRO_5043517403" evidence="1">
    <location>
        <begin position="19"/>
        <end position="119"/>
    </location>
</feature>
<dbReference type="EMBL" id="BLXT01001319">
    <property type="protein sequence ID" value="GFN84594.1"/>
    <property type="molecule type" value="Genomic_DNA"/>
</dbReference>
<gene>
    <name evidence="2" type="ORF">PoB_001110000</name>
</gene>